<dbReference type="InterPro" id="IPR028896">
    <property type="entry name" value="GcvT/YgfZ/DmdA"/>
</dbReference>
<evidence type="ECO:0000259" key="4">
    <source>
        <dbReference type="Pfam" id="PF01571"/>
    </source>
</evidence>
<keyword evidence="3" id="KW-0560">Oxidoreductase</keyword>
<keyword evidence="2" id="KW-0808">Transferase</keyword>
<dbReference type="Gene3D" id="3.30.1360.120">
    <property type="entry name" value="Probable tRNA modification gtpase trme, domain 1"/>
    <property type="match status" value="1"/>
</dbReference>
<dbReference type="SUPFAM" id="SSF101790">
    <property type="entry name" value="Aminomethyltransferase beta-barrel domain"/>
    <property type="match status" value="1"/>
</dbReference>
<evidence type="ECO:0000259" key="5">
    <source>
        <dbReference type="Pfam" id="PF07992"/>
    </source>
</evidence>
<evidence type="ECO:0000313" key="9">
    <source>
        <dbReference type="Proteomes" id="UP001059934"/>
    </source>
</evidence>
<dbReference type="EMBL" id="CP103416">
    <property type="protein sequence ID" value="UVW36167.1"/>
    <property type="molecule type" value="Genomic_DNA"/>
</dbReference>
<dbReference type="InterPro" id="IPR042204">
    <property type="entry name" value="2Fe-2S-bd_N"/>
</dbReference>
<feature type="domain" description="FAD/NAD(P)-binding" evidence="5">
    <location>
        <begin position="167"/>
        <end position="421"/>
    </location>
</feature>
<accession>A0ABY5TQW5</accession>
<evidence type="ECO:0000256" key="3">
    <source>
        <dbReference type="ARBA" id="ARBA00023002"/>
    </source>
</evidence>
<dbReference type="Pfam" id="PF07992">
    <property type="entry name" value="Pyr_redox_2"/>
    <property type="match status" value="1"/>
</dbReference>
<dbReference type="SUPFAM" id="SSF51905">
    <property type="entry name" value="FAD/NAD(P)-binding domain"/>
    <property type="match status" value="1"/>
</dbReference>
<evidence type="ECO:0000313" key="8">
    <source>
        <dbReference type="EMBL" id="UVW36167.1"/>
    </source>
</evidence>
<dbReference type="InterPro" id="IPR006222">
    <property type="entry name" value="GCVT_N"/>
</dbReference>
<feature type="domain" description="SoxA A3" evidence="7">
    <location>
        <begin position="504"/>
        <end position="588"/>
    </location>
</feature>
<evidence type="ECO:0000259" key="6">
    <source>
        <dbReference type="Pfam" id="PF08669"/>
    </source>
</evidence>
<evidence type="ECO:0000256" key="2">
    <source>
        <dbReference type="ARBA" id="ARBA00022576"/>
    </source>
</evidence>
<dbReference type="InterPro" id="IPR029043">
    <property type="entry name" value="GcvT/YgfZ_C"/>
</dbReference>
<evidence type="ECO:0000259" key="7">
    <source>
        <dbReference type="Pfam" id="PF17806"/>
    </source>
</evidence>
<feature type="domain" description="GCVT N-terminal" evidence="4">
    <location>
        <begin position="599"/>
        <end position="867"/>
    </location>
</feature>
<dbReference type="PRINTS" id="PR00368">
    <property type="entry name" value="FADPNR"/>
</dbReference>
<dbReference type="Gene3D" id="1.10.10.1100">
    <property type="entry name" value="BFD-like [2Fe-2S]-binding domain"/>
    <property type="match status" value="1"/>
</dbReference>
<dbReference type="Gene3D" id="3.50.50.60">
    <property type="entry name" value="FAD/NAD(P)-binding domain"/>
    <property type="match status" value="1"/>
</dbReference>
<dbReference type="Proteomes" id="UP001059934">
    <property type="component" value="Chromosome"/>
</dbReference>
<sequence length="975" mass="106314">MHNNNRLAPPFGSLINREQPISFRFEKQNYQGFAGDNIASALAANQQWLLSRSFKYHRPRGALTMAGQDANTMIQLPSDPNALADRVPLSEGLEVMGQNYSGSLSRDRGALLGLFSRFLPVGFYYKAFFKPAGMWEKWALLIRKKAGLGTINQDYQPEYYDKQYQFYDVAVIGAGPAGLSAALEAAKNGGEILLVDENASLGGSLNYSRLDAEGTVARELRQRLVAEVEASANITTMTSATCNGWFADNWLPIICGKRLYKVRARQTILCVGSMEQQAVFHNNDLPGVIMSSAAQRLMHLYAVRPGKAAVVVTGNNEGYGAALDLLDAGVEVKAIIDLRQQPEYDAVAQYALSKGLNVKTGHAVYAANKDPSGLHLGSVEVREIISQGICGTPISGRGEIIDCDTLCMSVGYTPTYQLVCQGGGQLSYDDDSSMFTLTNCPEDCQIAGSVNSHWLLDDVMADAKRAAIMATNALELTTETVPEVIALSQQQSPNFGWPIFAHPKGKEFVDFDEDLQIADIINATKDGYEHIQLVKRYSTCGMGPSQGRHSALATARLVAAATHKTVAQTGVTTARPPFSAEHLAHSAGRSFYPAQRSNMHYRHLEAGAQMLQAGAWYRPAYYGSTDKRQECINDEVNNVRNNVGLVDVSTLGGIEVRGPDAPEFLNRFYTFGFLKQPVGKARYALLTNEAGVVIDDGVACRFSEEHYYVTATTGGVGNVYQSMLKWNAQWRLDVDIANVTSAYSAVNIAGPNARKVLAKVCSDIELDSEAFPYMGVRQGTVAGIAARVIRVGFVGELGYEVHVPQHCGEALWDALIVAGTEFSIKPFGIEAQRILRLEKGHIIIGQDTDAMSNPNEVNMGWAIAKKKPFFVGGRSIQELNKTPLKRSLVGFVINDLEAPIPLESHLVLDGDRMTGRVTSCNYSPTLNKPVGLAYVEPDKAEAGSHFTIKSSGGLMVDAMVVKLPFYDPDTLRQEY</sequence>
<reference evidence="8" key="1">
    <citation type="submission" date="2022-08" db="EMBL/GenBank/DDBJ databases">
        <title>Catabolic pathway analysis in culturable SAR92 clade bacteria reveals their overlooked roles in DMSP degradation in coastal seas.</title>
        <authorList>
            <person name="He X."/>
            <person name="Zhang X."/>
            <person name="Zhang Y."/>
        </authorList>
    </citation>
    <scope>NUCLEOTIDE SEQUENCE</scope>
    <source>
        <strain evidence="8">H455</strain>
    </source>
</reference>
<protein>
    <submittedName>
        <fullName evidence="8">2Fe-2S iron-sulfur cluster-binding protein</fullName>
    </submittedName>
</protein>
<keyword evidence="9" id="KW-1185">Reference proteome</keyword>
<dbReference type="InterPro" id="IPR041854">
    <property type="entry name" value="BFD-like_2Fe2S-bd_dom_sf"/>
</dbReference>
<dbReference type="Gene3D" id="3.10.20.440">
    <property type="entry name" value="2Fe-2S iron-sulphur cluster binding domain, sarcosine oxidase, alpha subunit, N-terminal domain"/>
    <property type="match status" value="1"/>
</dbReference>
<proteinExistence type="inferred from homology"/>
<dbReference type="Pfam" id="PF17806">
    <property type="entry name" value="SO_alpha_A3"/>
    <property type="match status" value="1"/>
</dbReference>
<dbReference type="PRINTS" id="PR00411">
    <property type="entry name" value="PNDRDTASEI"/>
</dbReference>
<feature type="domain" description="Aminomethyltransferase C-terminal" evidence="6">
    <location>
        <begin position="886"/>
        <end position="967"/>
    </location>
</feature>
<dbReference type="InterPro" id="IPR041117">
    <property type="entry name" value="SoxA_A3"/>
</dbReference>
<dbReference type="InterPro" id="IPR036188">
    <property type="entry name" value="FAD/NAD-bd_sf"/>
</dbReference>
<evidence type="ECO:0000256" key="1">
    <source>
        <dbReference type="ARBA" id="ARBA00008609"/>
    </source>
</evidence>
<dbReference type="InterPro" id="IPR023753">
    <property type="entry name" value="FAD/NAD-binding_dom"/>
</dbReference>
<dbReference type="InterPro" id="IPR013977">
    <property type="entry name" value="GcvT_C"/>
</dbReference>
<dbReference type="Pfam" id="PF08669">
    <property type="entry name" value="GCV_T_C"/>
    <property type="match status" value="1"/>
</dbReference>
<dbReference type="SUPFAM" id="SSF103025">
    <property type="entry name" value="Folate-binding domain"/>
    <property type="match status" value="1"/>
</dbReference>
<keyword evidence="2" id="KW-0032">Aminotransferase</keyword>
<dbReference type="InterPro" id="IPR027266">
    <property type="entry name" value="TrmE/GcvT-like"/>
</dbReference>
<dbReference type="Pfam" id="PF13510">
    <property type="entry name" value="Fer2_4"/>
    <property type="match status" value="1"/>
</dbReference>
<comment type="similarity">
    <text evidence="1">Belongs to the GcvT family.</text>
</comment>
<dbReference type="Pfam" id="PF01571">
    <property type="entry name" value="GCV_T"/>
    <property type="match status" value="1"/>
</dbReference>
<gene>
    <name evidence="8" type="ORF">NYF23_06040</name>
</gene>
<organism evidence="8 9">
    <name type="scientific">SAR92 clade bacterium H455</name>
    <dbReference type="NCBI Taxonomy" id="2974818"/>
    <lineage>
        <taxon>Bacteria</taxon>
        <taxon>Pseudomonadati</taxon>
        <taxon>Pseudomonadota</taxon>
        <taxon>Gammaproteobacteria</taxon>
        <taxon>Cellvibrionales</taxon>
        <taxon>Porticoccaceae</taxon>
        <taxon>SAR92 clade</taxon>
    </lineage>
</organism>
<dbReference type="PANTHER" id="PTHR43757:SF2">
    <property type="entry name" value="AMINOMETHYLTRANSFERASE, MITOCHONDRIAL"/>
    <property type="match status" value="1"/>
</dbReference>
<dbReference type="PANTHER" id="PTHR43757">
    <property type="entry name" value="AMINOMETHYLTRANSFERASE"/>
    <property type="match status" value="1"/>
</dbReference>
<name>A0ABY5TQW5_9GAMM</name>